<gene>
    <name evidence="1" type="ORF">UU29_C0019G0003</name>
</gene>
<evidence type="ECO:0000313" key="1">
    <source>
        <dbReference type="EMBL" id="KKR82029.1"/>
    </source>
</evidence>
<evidence type="ECO:0000313" key="2">
    <source>
        <dbReference type="Proteomes" id="UP000034601"/>
    </source>
</evidence>
<dbReference type="AlphaFoldDB" id="A0A0G0TYR4"/>
<proteinExistence type="predicted"/>
<dbReference type="EMBL" id="LCAB01000019">
    <property type="protein sequence ID" value="KKR82029.1"/>
    <property type="molecule type" value="Genomic_DNA"/>
</dbReference>
<accession>A0A0G0TYR4</accession>
<protein>
    <submittedName>
        <fullName evidence="1">Uncharacterized protein</fullName>
    </submittedName>
</protein>
<organism evidence="1 2">
    <name type="scientific">Candidatus Daviesbacteria bacterium GW2011_GWA2_40_9</name>
    <dbReference type="NCBI Taxonomy" id="1618424"/>
    <lineage>
        <taxon>Bacteria</taxon>
        <taxon>Candidatus Daviesiibacteriota</taxon>
    </lineage>
</organism>
<sequence>MRKVKLPKKRLVLALVIGIIIATLSLTLPLPRLKIIPTQAEVATQGDWIGLFAVEGIGTPAKNNKEDTYNGGSWVYTGNIGDPNGCRTGLGNIPDFPWLSGQCNPFSSTWTLPTGGAYEFRLYGNAKGLQTDGSADALVGQSLSFWGPMQVTANCRKSMTGIYVINVFWPSNLLVGKGVSSFELLKNSIALPFPGDNGGYSDSSVATGSAYIYSIKEYTVGGKNDKTGQNNHTFDAPSITVNDSNCTPAWLKTSGGDVHTNR</sequence>
<name>A0A0G0TYR4_9BACT</name>
<dbReference type="Proteomes" id="UP000034601">
    <property type="component" value="Unassembled WGS sequence"/>
</dbReference>
<reference evidence="1 2" key="1">
    <citation type="journal article" date="2015" name="Nature">
        <title>rRNA introns, odd ribosomes, and small enigmatic genomes across a large radiation of phyla.</title>
        <authorList>
            <person name="Brown C.T."/>
            <person name="Hug L.A."/>
            <person name="Thomas B.C."/>
            <person name="Sharon I."/>
            <person name="Castelle C.J."/>
            <person name="Singh A."/>
            <person name="Wilkins M.J."/>
            <person name="Williams K.H."/>
            <person name="Banfield J.F."/>
        </authorList>
    </citation>
    <scope>NUCLEOTIDE SEQUENCE [LARGE SCALE GENOMIC DNA]</scope>
</reference>
<comment type="caution">
    <text evidence="1">The sequence shown here is derived from an EMBL/GenBank/DDBJ whole genome shotgun (WGS) entry which is preliminary data.</text>
</comment>